<organism evidence="19 24">
    <name type="scientific">Cafeteria roenbergensis</name>
    <name type="common">Marine flagellate</name>
    <dbReference type="NCBI Taxonomy" id="33653"/>
    <lineage>
        <taxon>Eukaryota</taxon>
        <taxon>Sar</taxon>
        <taxon>Stramenopiles</taxon>
        <taxon>Bigyra</taxon>
        <taxon>Opalozoa</taxon>
        <taxon>Bicosoecida</taxon>
        <taxon>Cafeteriaceae</taxon>
        <taxon>Cafeteria</taxon>
    </lineage>
</organism>
<keyword evidence="11" id="KW-0585">Phenylalanine catabolism</keyword>
<comment type="catalytic activity">
    <reaction evidence="13">
        <text>L-tyrosine + 2-oxoglutarate = 3-(4-hydroxyphenyl)pyruvate + L-glutamate</text>
        <dbReference type="Rhea" id="RHEA:15093"/>
        <dbReference type="ChEBI" id="CHEBI:16810"/>
        <dbReference type="ChEBI" id="CHEBI:29985"/>
        <dbReference type="ChEBI" id="CHEBI:36242"/>
        <dbReference type="ChEBI" id="CHEBI:58315"/>
        <dbReference type="EC" id="2.6.1.5"/>
    </reaction>
</comment>
<evidence type="ECO:0000256" key="4">
    <source>
        <dbReference type="ARBA" id="ARBA00011738"/>
    </source>
</evidence>
<dbReference type="InterPro" id="IPR015421">
    <property type="entry name" value="PyrdxlP-dep_Trfase_major"/>
</dbReference>
<dbReference type="Proteomes" id="UP000322899">
    <property type="component" value="Unassembled WGS sequence"/>
</dbReference>
<dbReference type="Proteomes" id="UP000323011">
    <property type="component" value="Unassembled WGS sequence"/>
</dbReference>
<evidence type="ECO:0000256" key="13">
    <source>
        <dbReference type="ARBA" id="ARBA00047798"/>
    </source>
</evidence>
<dbReference type="Pfam" id="PF00155">
    <property type="entry name" value="Aminotran_1_2"/>
    <property type="match status" value="1"/>
</dbReference>
<dbReference type="OMA" id="CALDLCI"/>
<evidence type="ECO:0000313" key="20">
    <source>
        <dbReference type="EMBL" id="KAA0176541.1"/>
    </source>
</evidence>
<dbReference type="NCBIfam" id="TIGR01265">
    <property type="entry name" value="tyr_nico_aTase"/>
    <property type="match status" value="1"/>
</dbReference>
<dbReference type="PANTHER" id="PTHR45744">
    <property type="entry name" value="TYROSINE AMINOTRANSFERASE"/>
    <property type="match status" value="1"/>
</dbReference>
<dbReference type="CDD" id="cd00609">
    <property type="entry name" value="AAT_like"/>
    <property type="match status" value="1"/>
</dbReference>
<dbReference type="AlphaFoldDB" id="A0A5A8DUZ8"/>
<evidence type="ECO:0000256" key="9">
    <source>
        <dbReference type="ARBA" id="ARBA00022878"/>
    </source>
</evidence>
<evidence type="ECO:0000313" key="19">
    <source>
        <dbReference type="EMBL" id="KAA0169039.1"/>
    </source>
</evidence>
<evidence type="ECO:0000313" key="21">
    <source>
        <dbReference type="Proteomes" id="UP000322899"/>
    </source>
</evidence>
<dbReference type="InterPro" id="IPR015422">
    <property type="entry name" value="PyrdxlP-dep_Trfase_small"/>
</dbReference>
<evidence type="ECO:0000313" key="17">
    <source>
        <dbReference type="EMBL" id="KAA0157197.1"/>
    </source>
</evidence>
<comment type="similarity">
    <text evidence="3 14">Belongs to the class-I pyridoxal-phosphate-dependent aminotransferase family.</text>
</comment>
<comment type="subunit">
    <text evidence="4">Homodimer.</text>
</comment>
<evidence type="ECO:0000256" key="1">
    <source>
        <dbReference type="ARBA" id="ARBA00001933"/>
    </source>
</evidence>
<evidence type="ECO:0000313" key="24">
    <source>
        <dbReference type="Proteomes" id="UP000325113"/>
    </source>
</evidence>
<keyword evidence="10 14" id="KW-0663">Pyridoxal phosphate</keyword>
<accession>A0A5A8DUZ8</accession>
<dbReference type="InterPro" id="IPR004839">
    <property type="entry name" value="Aminotransferase_I/II_large"/>
</dbReference>
<gene>
    <name evidence="20" type="ORF">FNF27_01822</name>
    <name evidence="18" type="ORF">FNF28_02667</name>
    <name evidence="17" type="ORF">FNF29_00549</name>
    <name evidence="19" type="ORF">FNF31_00199</name>
</gene>
<evidence type="ECO:0000256" key="6">
    <source>
        <dbReference type="ARBA" id="ARBA00015959"/>
    </source>
</evidence>
<dbReference type="Proteomes" id="UP000325113">
    <property type="component" value="Unassembled WGS sequence"/>
</dbReference>
<dbReference type="NCBIfam" id="TIGR01264">
    <property type="entry name" value="tyr_amTase_E"/>
    <property type="match status" value="1"/>
</dbReference>
<proteinExistence type="inferred from homology"/>
<keyword evidence="7" id="KW-0032">Aminotransferase</keyword>
<comment type="caution">
    <text evidence="19">The sequence shown here is derived from an EMBL/GenBank/DDBJ whole genome shotgun (WGS) entry which is preliminary data.</text>
</comment>
<evidence type="ECO:0000313" key="18">
    <source>
        <dbReference type="EMBL" id="KAA0167921.1"/>
    </source>
</evidence>
<evidence type="ECO:0000256" key="7">
    <source>
        <dbReference type="ARBA" id="ARBA00022576"/>
    </source>
</evidence>
<evidence type="ECO:0000256" key="3">
    <source>
        <dbReference type="ARBA" id="ARBA00007441"/>
    </source>
</evidence>
<evidence type="ECO:0000256" key="2">
    <source>
        <dbReference type="ARBA" id="ARBA00005203"/>
    </source>
</evidence>
<dbReference type="Gene3D" id="3.40.640.10">
    <property type="entry name" value="Type I PLP-dependent aspartate aminotransferase-like (Major domain)"/>
    <property type="match status" value="1"/>
</dbReference>
<dbReference type="SUPFAM" id="SSF53383">
    <property type="entry name" value="PLP-dependent transferases"/>
    <property type="match status" value="1"/>
</dbReference>
<evidence type="ECO:0000256" key="5">
    <source>
        <dbReference type="ARBA" id="ARBA00012749"/>
    </source>
</evidence>
<dbReference type="InterPro" id="IPR005958">
    <property type="entry name" value="TyrNic_aminoTrfase"/>
</dbReference>
<dbReference type="EMBL" id="VLTN01000002">
    <property type="protein sequence ID" value="KAA0157197.1"/>
    <property type="molecule type" value="Genomic_DNA"/>
</dbReference>
<dbReference type="Proteomes" id="UP000324907">
    <property type="component" value="Unassembled WGS sequence"/>
</dbReference>
<dbReference type="GO" id="GO:0006559">
    <property type="term" value="P:L-phenylalanine catabolic process"/>
    <property type="evidence" value="ECO:0007669"/>
    <property type="project" value="UniProtKB-UniPathway"/>
</dbReference>
<dbReference type="UniPathway" id="UPA00139">
    <property type="reaction ID" value="UER00338"/>
</dbReference>
<dbReference type="InterPro" id="IPR005957">
    <property type="entry name" value="Tyrosine_aminoTrfase"/>
</dbReference>
<dbReference type="PANTHER" id="PTHR45744:SF2">
    <property type="entry name" value="TYROSINE AMINOTRANSFERASE"/>
    <property type="match status" value="1"/>
</dbReference>
<evidence type="ECO:0000256" key="11">
    <source>
        <dbReference type="ARBA" id="ARBA00023232"/>
    </source>
</evidence>
<reference evidence="21 22" key="1">
    <citation type="submission" date="2019-07" db="EMBL/GenBank/DDBJ databases">
        <title>Genomes of Cafeteria roenbergensis.</title>
        <authorList>
            <person name="Fischer M.G."/>
            <person name="Hackl T."/>
            <person name="Roman M."/>
        </authorList>
    </citation>
    <scope>NUCLEOTIDE SEQUENCE [LARGE SCALE GENOMIC DNA]</scope>
    <source>
        <strain evidence="17 22">BVI</strain>
        <strain evidence="19 24">Cflag</strain>
        <strain evidence="20 21">E4-10P</strain>
        <strain evidence="18 23">RCC970-E3</strain>
    </source>
</reference>
<name>A0A5A8DUZ8_CAFRO</name>
<feature type="domain" description="Aminotransferase class I/classII large" evidence="16">
    <location>
        <begin position="44"/>
        <end position="413"/>
    </location>
</feature>
<dbReference type="GO" id="GO:0006572">
    <property type="term" value="P:L-tyrosine catabolic process"/>
    <property type="evidence" value="ECO:0007669"/>
    <property type="project" value="UniProtKB-KW"/>
</dbReference>
<evidence type="ECO:0000313" key="22">
    <source>
        <dbReference type="Proteomes" id="UP000323011"/>
    </source>
</evidence>
<dbReference type="InterPro" id="IPR004838">
    <property type="entry name" value="NHTrfase_class1_PyrdxlP-BS"/>
</dbReference>
<dbReference type="PROSITE" id="PS00105">
    <property type="entry name" value="AA_TRANSFER_CLASS_1"/>
    <property type="match status" value="1"/>
</dbReference>
<dbReference type="EC" id="2.6.1.5" evidence="5"/>
<dbReference type="EMBL" id="VLTL01000031">
    <property type="protein sequence ID" value="KAA0167921.1"/>
    <property type="molecule type" value="Genomic_DNA"/>
</dbReference>
<evidence type="ECO:0000256" key="10">
    <source>
        <dbReference type="ARBA" id="ARBA00022898"/>
    </source>
</evidence>
<evidence type="ECO:0000256" key="8">
    <source>
        <dbReference type="ARBA" id="ARBA00022679"/>
    </source>
</evidence>
<comment type="pathway">
    <text evidence="2">Amino-acid degradation; L-phenylalanine degradation; acetoacetate and fumarate from L-phenylalanine: step 2/6.</text>
</comment>
<dbReference type="GO" id="GO:0030170">
    <property type="term" value="F:pyridoxal phosphate binding"/>
    <property type="evidence" value="ECO:0007669"/>
    <property type="project" value="InterPro"/>
</dbReference>
<evidence type="ECO:0000256" key="15">
    <source>
        <dbReference type="PIRSR" id="PIRSR000517-1"/>
    </source>
</evidence>
<evidence type="ECO:0000256" key="12">
    <source>
        <dbReference type="ARBA" id="ARBA00031696"/>
    </source>
</evidence>
<dbReference type="EMBL" id="VLTM01000001">
    <property type="protein sequence ID" value="KAA0169039.1"/>
    <property type="molecule type" value="Genomic_DNA"/>
</dbReference>
<dbReference type="PIRSF" id="PIRSF000517">
    <property type="entry name" value="Tyr_transaminase"/>
    <property type="match status" value="1"/>
</dbReference>
<dbReference type="EMBL" id="VLTO01000007">
    <property type="protein sequence ID" value="KAA0176541.1"/>
    <property type="molecule type" value="Genomic_DNA"/>
</dbReference>
<sequence length="422" mass="44946">MAAAAAPAGDAPWVVAASETANRTMNPIRAIVDTIKFPEDKTKEVIPLSLGDPTVFGNFKTPELFVKAIKDNLDALSCNGYVHSAGTVAARKAIAQRYSSEAAPLTSDDVVIASGCSGALDLAITVLCNPGSNIVIPKPAFALYETLAVSKGCEAKFYPLLPEKSWEADLEALEACIDSKTAAIVVTNPSNPCGSVYTKEHLCAILAVAERHRVPIIADEIYGNMVFSGSTFHAMADLTDTVPILSTGGIAKEFLVPGWRVGWVLVHDKKGAFAAIRDGLFKLSQLTLGANAIVQSALPAILAPEPGSADAAALEKFHTETVAQLEENAAFTVERMTGVPGLRVVEPQGAMYVMIGIDTAAFKDIADDVDFTQKLLTEESVFMLPGQAFRMPMFARIVFSAPKAKLAEAYDRIIDFCKRHAA</sequence>
<dbReference type="PRINTS" id="PR00753">
    <property type="entry name" value="ACCSYNTHASE"/>
</dbReference>
<dbReference type="GO" id="GO:0004838">
    <property type="term" value="F:L-tyrosine-2-oxoglutarate transaminase activity"/>
    <property type="evidence" value="ECO:0007669"/>
    <property type="project" value="InterPro"/>
</dbReference>
<protein>
    <recommendedName>
        <fullName evidence="6">Tyrosine aminotransferase</fullName>
        <ecNumber evidence="5">2.6.1.5</ecNumber>
    </recommendedName>
    <alternativeName>
        <fullName evidence="12">L-tyrosine:2-oxoglutarate aminotransferase</fullName>
    </alternativeName>
</protein>
<dbReference type="InterPro" id="IPR015424">
    <property type="entry name" value="PyrdxlP-dep_Trfase"/>
</dbReference>
<keyword evidence="8" id="KW-0808">Transferase</keyword>
<comment type="cofactor">
    <cofactor evidence="1 14 15">
        <name>pyridoxal 5'-phosphate</name>
        <dbReference type="ChEBI" id="CHEBI:597326"/>
    </cofactor>
</comment>
<dbReference type="OrthoDB" id="7042322at2759"/>
<keyword evidence="22" id="KW-1185">Reference proteome</keyword>
<keyword evidence="9" id="KW-0828">Tyrosine catabolism</keyword>
<evidence type="ECO:0000259" key="16">
    <source>
        <dbReference type="Pfam" id="PF00155"/>
    </source>
</evidence>
<evidence type="ECO:0000313" key="23">
    <source>
        <dbReference type="Proteomes" id="UP000324907"/>
    </source>
</evidence>
<feature type="modified residue" description="N6-(pyridoxal phosphate)lysine" evidence="15">
    <location>
        <position position="252"/>
    </location>
</feature>
<dbReference type="Gene3D" id="3.90.1150.10">
    <property type="entry name" value="Aspartate Aminotransferase, domain 1"/>
    <property type="match status" value="1"/>
</dbReference>
<evidence type="ECO:0000256" key="14">
    <source>
        <dbReference type="PIRNR" id="PIRNR000517"/>
    </source>
</evidence>